<dbReference type="AlphaFoldDB" id="A0A8J4V1H2"/>
<dbReference type="InterPro" id="IPR004932">
    <property type="entry name" value="Rer1"/>
</dbReference>
<dbReference type="EMBL" id="AJWJ01000040">
    <property type="protein sequence ID" value="KAF2077070.1"/>
    <property type="molecule type" value="Genomic_DNA"/>
</dbReference>
<sequence>MPTTIYEGAPPPNNFVTLKTQILRKYQNLIEKTITFLPQRWAFVGFLFLLYILRVSFSSGGWYVITYALGIYLLTLLIAFLSPKWDPELEDDNGVALPTTRTTDDEAKPFIRKLPEFKFWQNILHSLIIALFCTFIPFLDLPVFWPILLIYFIVIFYVTMKKQIRHMIKYKYIPFTMGKKTYTSNRE</sequence>
<comment type="subcellular location">
    <subcellularLocation>
        <location evidence="1">Membrane</location>
        <topology evidence="1">Multi-pass membrane protein</topology>
    </subcellularLocation>
</comment>
<accession>A0A8J4V1H2</accession>
<protein>
    <recommendedName>
        <fullName evidence="6">Protein RER1</fullName>
    </recommendedName>
</protein>
<organism evidence="8 9">
    <name type="scientific">Polysphondylium violaceum</name>
    <dbReference type="NCBI Taxonomy" id="133409"/>
    <lineage>
        <taxon>Eukaryota</taxon>
        <taxon>Amoebozoa</taxon>
        <taxon>Evosea</taxon>
        <taxon>Eumycetozoa</taxon>
        <taxon>Dictyostelia</taxon>
        <taxon>Dictyosteliales</taxon>
        <taxon>Dictyosteliaceae</taxon>
        <taxon>Polysphondylium</taxon>
    </lineage>
</organism>
<dbReference type="GO" id="GO:0005783">
    <property type="term" value="C:endoplasmic reticulum"/>
    <property type="evidence" value="ECO:0007669"/>
    <property type="project" value="GOC"/>
</dbReference>
<keyword evidence="3 7" id="KW-0812">Transmembrane</keyword>
<reference evidence="8" key="1">
    <citation type="submission" date="2020-01" db="EMBL/GenBank/DDBJ databases">
        <title>Development of genomics and gene disruption for Polysphondylium violaceum indicates a role for the polyketide synthase stlB in stalk morphogenesis.</title>
        <authorList>
            <person name="Narita B."/>
            <person name="Kawabe Y."/>
            <person name="Kin K."/>
            <person name="Saito T."/>
            <person name="Gibbs R."/>
            <person name="Kuspa A."/>
            <person name="Muzny D."/>
            <person name="Queller D."/>
            <person name="Richards S."/>
            <person name="Strassman J."/>
            <person name="Sucgang R."/>
            <person name="Worley K."/>
            <person name="Schaap P."/>
        </authorList>
    </citation>
    <scope>NUCLEOTIDE SEQUENCE</scope>
    <source>
        <strain evidence="8">QSvi11</strain>
    </source>
</reference>
<dbReference type="PIRSF" id="PIRSF016013">
    <property type="entry name" value="AtER_Rer1p"/>
    <property type="match status" value="1"/>
</dbReference>
<dbReference type="PANTHER" id="PTHR10743">
    <property type="entry name" value="PROTEIN RER1"/>
    <property type="match status" value="1"/>
</dbReference>
<evidence type="ECO:0000256" key="7">
    <source>
        <dbReference type="SAM" id="Phobius"/>
    </source>
</evidence>
<dbReference type="Pfam" id="PF03248">
    <property type="entry name" value="Rer1"/>
    <property type="match status" value="1"/>
</dbReference>
<gene>
    <name evidence="8" type="ORF">CYY_001637</name>
</gene>
<evidence type="ECO:0000256" key="4">
    <source>
        <dbReference type="ARBA" id="ARBA00022989"/>
    </source>
</evidence>
<dbReference type="GO" id="GO:0006621">
    <property type="term" value="P:protein retention in ER lumen"/>
    <property type="evidence" value="ECO:0007669"/>
    <property type="project" value="TreeGrafter"/>
</dbReference>
<name>A0A8J4V1H2_9MYCE</name>
<feature type="transmembrane region" description="Helical" evidence="7">
    <location>
        <begin position="60"/>
        <end position="81"/>
    </location>
</feature>
<dbReference type="OrthoDB" id="448250at2759"/>
<comment type="similarity">
    <text evidence="2 6">Belongs to the RER1 family.</text>
</comment>
<proteinExistence type="inferred from homology"/>
<evidence type="ECO:0000256" key="1">
    <source>
        <dbReference type="ARBA" id="ARBA00004141"/>
    </source>
</evidence>
<dbReference type="GO" id="GO:0000139">
    <property type="term" value="C:Golgi membrane"/>
    <property type="evidence" value="ECO:0007669"/>
    <property type="project" value="TreeGrafter"/>
</dbReference>
<comment type="caution">
    <text evidence="8">The sequence shown here is derived from an EMBL/GenBank/DDBJ whole genome shotgun (WGS) entry which is preliminary data.</text>
</comment>
<keyword evidence="9" id="KW-1185">Reference proteome</keyword>
<dbReference type="GO" id="GO:0006890">
    <property type="term" value="P:retrograde vesicle-mediated transport, Golgi to endoplasmic reticulum"/>
    <property type="evidence" value="ECO:0007669"/>
    <property type="project" value="TreeGrafter"/>
</dbReference>
<feature type="transmembrane region" description="Helical" evidence="7">
    <location>
        <begin position="143"/>
        <end position="160"/>
    </location>
</feature>
<dbReference type="Proteomes" id="UP000695562">
    <property type="component" value="Unassembled WGS sequence"/>
</dbReference>
<dbReference type="PANTHER" id="PTHR10743:SF0">
    <property type="entry name" value="PROTEIN RER1"/>
    <property type="match status" value="1"/>
</dbReference>
<evidence type="ECO:0000256" key="3">
    <source>
        <dbReference type="ARBA" id="ARBA00022692"/>
    </source>
</evidence>
<comment type="function">
    <text evidence="6">Involved in the retrieval of endoplasmic reticulum membrane proteins from the early Golgi compartment.</text>
</comment>
<keyword evidence="5 6" id="KW-0472">Membrane</keyword>
<keyword evidence="4 7" id="KW-1133">Transmembrane helix</keyword>
<evidence type="ECO:0000313" key="9">
    <source>
        <dbReference type="Proteomes" id="UP000695562"/>
    </source>
</evidence>
<evidence type="ECO:0000256" key="5">
    <source>
        <dbReference type="ARBA" id="ARBA00023136"/>
    </source>
</evidence>
<evidence type="ECO:0000256" key="2">
    <source>
        <dbReference type="ARBA" id="ARBA00006070"/>
    </source>
</evidence>
<evidence type="ECO:0000256" key="6">
    <source>
        <dbReference type="PIRNR" id="PIRNR016013"/>
    </source>
</evidence>
<evidence type="ECO:0000313" key="8">
    <source>
        <dbReference type="EMBL" id="KAF2077070.1"/>
    </source>
</evidence>
<feature type="transmembrane region" description="Helical" evidence="7">
    <location>
        <begin position="34"/>
        <end position="54"/>
    </location>
</feature>